<dbReference type="Proteomes" id="UP001244011">
    <property type="component" value="Unassembled WGS sequence"/>
</dbReference>
<evidence type="ECO:0000256" key="1">
    <source>
        <dbReference type="SAM" id="SignalP"/>
    </source>
</evidence>
<evidence type="ECO:0008006" key="4">
    <source>
        <dbReference type="Google" id="ProtNLM"/>
    </source>
</evidence>
<keyword evidence="1" id="KW-0732">Signal</keyword>
<reference evidence="2" key="1">
    <citation type="submission" date="2023-06" db="EMBL/GenBank/DDBJ databases">
        <title>Genome-scale phylogeny and comparative genomics of the fungal order Sordariales.</title>
        <authorList>
            <consortium name="Lawrence Berkeley National Laboratory"/>
            <person name="Hensen N."/>
            <person name="Bonometti L."/>
            <person name="Westerberg I."/>
            <person name="Brannstrom I.O."/>
            <person name="Guillou S."/>
            <person name="Cros-Aarteil S."/>
            <person name="Calhoun S."/>
            <person name="Haridas S."/>
            <person name="Kuo A."/>
            <person name="Mondo S."/>
            <person name="Pangilinan J."/>
            <person name="Riley R."/>
            <person name="Labutti K."/>
            <person name="Andreopoulos B."/>
            <person name="Lipzen A."/>
            <person name="Chen C."/>
            <person name="Yanf M."/>
            <person name="Daum C."/>
            <person name="Ng V."/>
            <person name="Clum A."/>
            <person name="Steindorff A."/>
            <person name="Ohm R."/>
            <person name="Martin F."/>
            <person name="Silar P."/>
            <person name="Natvig D."/>
            <person name="Lalanne C."/>
            <person name="Gautier V."/>
            <person name="Ament-Velasquez S.L."/>
            <person name="Kruys A."/>
            <person name="Hutchinson M.I."/>
            <person name="Powell A.J."/>
            <person name="Barry K."/>
            <person name="Miller A.N."/>
            <person name="Grigoriev I.V."/>
            <person name="Debuchy R."/>
            <person name="Gladieux P."/>
            <person name="Thoren M.H."/>
            <person name="Johannesson H."/>
        </authorList>
    </citation>
    <scope>NUCLEOTIDE SEQUENCE</scope>
    <source>
        <strain evidence="2">8032-3</strain>
    </source>
</reference>
<organism evidence="2 3">
    <name type="scientific">Phialemonium atrogriseum</name>
    <dbReference type="NCBI Taxonomy" id="1093897"/>
    <lineage>
        <taxon>Eukaryota</taxon>
        <taxon>Fungi</taxon>
        <taxon>Dikarya</taxon>
        <taxon>Ascomycota</taxon>
        <taxon>Pezizomycotina</taxon>
        <taxon>Sordariomycetes</taxon>
        <taxon>Sordariomycetidae</taxon>
        <taxon>Cephalothecales</taxon>
        <taxon>Cephalothecaceae</taxon>
        <taxon>Phialemonium</taxon>
    </lineage>
</organism>
<sequence length="146" mass="14667">MQLSSIFTLLAAGLAFVAAEEGTTTSTSTMTKTVTITQCNPTLTDCPARSTSAPSYSASSIRSFPLSNSTSTAYPTAYYNTSSTYVAPSSYPVVTQTYVVVPTASESESASASSTATTVPQSGAGGLLVQSGLLLGVLGAGVALLA</sequence>
<dbReference type="AlphaFoldDB" id="A0AAJ0FR28"/>
<keyword evidence="3" id="KW-1185">Reference proteome</keyword>
<evidence type="ECO:0000313" key="2">
    <source>
        <dbReference type="EMBL" id="KAK1769740.1"/>
    </source>
</evidence>
<dbReference type="GeneID" id="85309152"/>
<feature type="chain" id="PRO_5042603502" description="GPI anchored serine-rich protein" evidence="1">
    <location>
        <begin position="20"/>
        <end position="146"/>
    </location>
</feature>
<feature type="signal peptide" evidence="1">
    <location>
        <begin position="1"/>
        <end position="19"/>
    </location>
</feature>
<proteinExistence type="predicted"/>
<evidence type="ECO:0000313" key="3">
    <source>
        <dbReference type="Proteomes" id="UP001244011"/>
    </source>
</evidence>
<dbReference type="RefSeq" id="XP_060285953.1">
    <property type="nucleotide sequence ID" value="XM_060425965.1"/>
</dbReference>
<protein>
    <recommendedName>
        <fullName evidence="4">GPI anchored serine-rich protein</fullName>
    </recommendedName>
</protein>
<dbReference type="EMBL" id="MU839002">
    <property type="protein sequence ID" value="KAK1769740.1"/>
    <property type="molecule type" value="Genomic_DNA"/>
</dbReference>
<comment type="caution">
    <text evidence="2">The sequence shown here is derived from an EMBL/GenBank/DDBJ whole genome shotgun (WGS) entry which is preliminary data.</text>
</comment>
<gene>
    <name evidence="2" type="ORF">QBC33DRAFT_513221</name>
</gene>
<accession>A0AAJ0FR28</accession>
<name>A0AAJ0FR28_9PEZI</name>